<proteinExistence type="predicted"/>
<dbReference type="Pfam" id="PF24320">
    <property type="entry name" value="DUF7492"/>
    <property type="match status" value="1"/>
</dbReference>
<protein>
    <recommendedName>
        <fullName evidence="2">DUF7492 domain-containing protein</fullName>
    </recommendedName>
</protein>
<feature type="domain" description="DUF7492" evidence="2">
    <location>
        <begin position="16"/>
        <end position="237"/>
    </location>
</feature>
<feature type="chain" id="PRO_5040486206" description="DUF7492 domain-containing protein" evidence="1">
    <location>
        <begin position="19"/>
        <end position="238"/>
    </location>
</feature>
<reference evidence="3" key="1">
    <citation type="journal article" date="2020" name="Stud. Mycol.">
        <title>101 Dothideomycetes genomes: a test case for predicting lifestyles and emergence of pathogens.</title>
        <authorList>
            <person name="Haridas S."/>
            <person name="Albert R."/>
            <person name="Binder M."/>
            <person name="Bloem J."/>
            <person name="Labutti K."/>
            <person name="Salamov A."/>
            <person name="Andreopoulos B."/>
            <person name="Baker S."/>
            <person name="Barry K."/>
            <person name="Bills G."/>
            <person name="Bluhm B."/>
            <person name="Cannon C."/>
            <person name="Castanera R."/>
            <person name="Culley D."/>
            <person name="Daum C."/>
            <person name="Ezra D."/>
            <person name="Gonzalez J."/>
            <person name="Henrissat B."/>
            <person name="Kuo A."/>
            <person name="Liang C."/>
            <person name="Lipzen A."/>
            <person name="Lutzoni F."/>
            <person name="Magnuson J."/>
            <person name="Mondo S."/>
            <person name="Nolan M."/>
            <person name="Ohm R."/>
            <person name="Pangilinan J."/>
            <person name="Park H.-J."/>
            <person name="Ramirez L."/>
            <person name="Alfaro M."/>
            <person name="Sun H."/>
            <person name="Tritt A."/>
            <person name="Yoshinaga Y."/>
            <person name="Zwiers L.-H."/>
            <person name="Turgeon B."/>
            <person name="Goodwin S."/>
            <person name="Spatafora J."/>
            <person name="Crous P."/>
            <person name="Grigoriev I."/>
        </authorList>
    </citation>
    <scope>NUCLEOTIDE SEQUENCE</scope>
    <source>
        <strain evidence="3">CBS 110217</strain>
    </source>
</reference>
<evidence type="ECO:0000256" key="1">
    <source>
        <dbReference type="SAM" id="SignalP"/>
    </source>
</evidence>
<feature type="signal peptide" evidence="1">
    <location>
        <begin position="1"/>
        <end position="18"/>
    </location>
</feature>
<name>A0A9P4H8P6_9PLEO</name>
<keyword evidence="1" id="KW-0732">Signal</keyword>
<evidence type="ECO:0000259" key="2">
    <source>
        <dbReference type="Pfam" id="PF24320"/>
    </source>
</evidence>
<keyword evidence="4" id="KW-1185">Reference proteome</keyword>
<dbReference type="OrthoDB" id="64281at2759"/>
<comment type="caution">
    <text evidence="3">The sequence shown here is derived from an EMBL/GenBank/DDBJ whole genome shotgun (WGS) entry which is preliminary data.</text>
</comment>
<gene>
    <name evidence="3" type="ORF">EK21DRAFT_90174</name>
</gene>
<dbReference type="InterPro" id="IPR055915">
    <property type="entry name" value="DUF7492"/>
</dbReference>
<sequence>MSFFVLNLIVAFTSFVSSHTWVEQIYVLDGASPVGNPGYPRGNVLRTPTFRDDDMTYRLPPGSRSLNELWDTDRVCKDSQLMPNQTIGSPSLTARAGDSLLLMYQENGHVTKLDQDPGHSASGSVRVIGTLRPSPADSLQAMSSVSSSNKVYELLFEGNFDDGICYQDNGSLIAQKRKSVALHRPRLASEGPDVWCGTQITLPANLQPSTVFTLYWIWNFDGREFIERYTTCLDIFIM</sequence>
<evidence type="ECO:0000313" key="4">
    <source>
        <dbReference type="Proteomes" id="UP000799777"/>
    </source>
</evidence>
<accession>A0A9P4H8P6</accession>
<dbReference type="AlphaFoldDB" id="A0A9P4H8P6"/>
<dbReference type="EMBL" id="ML978206">
    <property type="protein sequence ID" value="KAF2028957.1"/>
    <property type="molecule type" value="Genomic_DNA"/>
</dbReference>
<organism evidence="3 4">
    <name type="scientific">Setomelanomma holmii</name>
    <dbReference type="NCBI Taxonomy" id="210430"/>
    <lineage>
        <taxon>Eukaryota</taxon>
        <taxon>Fungi</taxon>
        <taxon>Dikarya</taxon>
        <taxon>Ascomycota</taxon>
        <taxon>Pezizomycotina</taxon>
        <taxon>Dothideomycetes</taxon>
        <taxon>Pleosporomycetidae</taxon>
        <taxon>Pleosporales</taxon>
        <taxon>Pleosporineae</taxon>
        <taxon>Phaeosphaeriaceae</taxon>
        <taxon>Setomelanomma</taxon>
    </lineage>
</organism>
<evidence type="ECO:0000313" key="3">
    <source>
        <dbReference type="EMBL" id="KAF2028957.1"/>
    </source>
</evidence>
<dbReference type="Proteomes" id="UP000799777">
    <property type="component" value="Unassembled WGS sequence"/>
</dbReference>